<keyword evidence="6 14" id="KW-0132">Cell division</keyword>
<keyword evidence="19" id="KW-1185">Reference proteome</keyword>
<dbReference type="GO" id="GO:0071555">
    <property type="term" value="P:cell wall organization"/>
    <property type="evidence" value="ECO:0007669"/>
    <property type="project" value="UniProtKB-KW"/>
</dbReference>
<evidence type="ECO:0000313" key="19">
    <source>
        <dbReference type="Proteomes" id="UP000235682"/>
    </source>
</evidence>
<keyword evidence="4 14" id="KW-0963">Cytoplasm</keyword>
<dbReference type="Proteomes" id="UP000235682">
    <property type="component" value="Unassembled WGS sequence"/>
</dbReference>
<sequence>MMLHDTVYHFVGIKGSGMSALALILHGKGYKVQGSDQAQYFFTQQELENQNIPLLEFDEENIQSDLTIIAGNAYNDENNIELARAKQLNLPVIRYDQFLGQLMEDYISIAVTGSHGKTSTTGLLAHTLKELAPTSYLIGDGTGVGLENATYFAMEACEYKRHFLSYKPDYAIITNVDFDHPDYYQSIEDVFDAFSNFANQAKKGIIACGEDEYLRQLKTDIPVYFYGFSEDCDTYASNIERTVDGSSFDVIFQSKKLGRFQIPTYGKHNILNALSVITLLCLEGFEPLEIANHLTTYTGVKRRFSIKTIDDLIVIDDYAHHPVEIKATIDAAKQKFPDRSVIAIFQPHTFSRTVALLDEFAEALNLADEIYLADIFHSARETSGKVRIEDLQQKIKGHHDLISRDHLSPLMNYQDAVLLFMGAGDIDKISEQFSEAYSRLNKIQL</sequence>
<organism evidence="18 19">
    <name type="scientific">Dolosicoccus paucivorans</name>
    <dbReference type="NCBI Taxonomy" id="84521"/>
    <lineage>
        <taxon>Bacteria</taxon>
        <taxon>Bacillati</taxon>
        <taxon>Bacillota</taxon>
        <taxon>Bacilli</taxon>
        <taxon>Lactobacillales</taxon>
        <taxon>Aerococcaceae</taxon>
        <taxon>Dolosicoccus</taxon>
    </lineage>
</organism>
<dbReference type="OrthoDB" id="9804126at2"/>
<dbReference type="GO" id="GO:0005737">
    <property type="term" value="C:cytoplasm"/>
    <property type="evidence" value="ECO:0007669"/>
    <property type="project" value="UniProtKB-SubCell"/>
</dbReference>
<dbReference type="GO" id="GO:0008360">
    <property type="term" value="P:regulation of cell shape"/>
    <property type="evidence" value="ECO:0007669"/>
    <property type="project" value="UniProtKB-KW"/>
</dbReference>
<dbReference type="Gene3D" id="3.40.1190.10">
    <property type="entry name" value="Mur-like, catalytic domain"/>
    <property type="match status" value="1"/>
</dbReference>
<evidence type="ECO:0000256" key="3">
    <source>
        <dbReference type="ARBA" id="ARBA00012211"/>
    </source>
</evidence>
<evidence type="ECO:0000256" key="8">
    <source>
        <dbReference type="ARBA" id="ARBA00022840"/>
    </source>
</evidence>
<dbReference type="Pfam" id="PF02875">
    <property type="entry name" value="Mur_ligase_C"/>
    <property type="match status" value="1"/>
</dbReference>
<reference evidence="18 19" key="1">
    <citation type="submission" date="2017-09" db="EMBL/GenBank/DDBJ databases">
        <title>Bacterial strain isolated from the female urinary microbiota.</title>
        <authorList>
            <person name="Thomas-White K."/>
            <person name="Kumar N."/>
            <person name="Forster S."/>
            <person name="Putonti C."/>
            <person name="Lawley T."/>
            <person name="Wolfe A.J."/>
        </authorList>
    </citation>
    <scope>NUCLEOTIDE SEQUENCE [LARGE SCALE GENOMIC DNA]</scope>
    <source>
        <strain evidence="18 19">UMB0852</strain>
    </source>
</reference>
<evidence type="ECO:0000259" key="17">
    <source>
        <dbReference type="Pfam" id="PF08245"/>
    </source>
</evidence>
<evidence type="ECO:0000259" key="16">
    <source>
        <dbReference type="Pfam" id="PF02875"/>
    </source>
</evidence>
<dbReference type="InterPro" id="IPR013221">
    <property type="entry name" value="Mur_ligase_cen"/>
</dbReference>
<keyword evidence="12 14" id="KW-0961">Cell wall biogenesis/degradation</keyword>
<dbReference type="GO" id="GO:0009252">
    <property type="term" value="P:peptidoglycan biosynthetic process"/>
    <property type="evidence" value="ECO:0007669"/>
    <property type="project" value="UniProtKB-UniRule"/>
</dbReference>
<accession>A0A1G8IT12</accession>
<gene>
    <name evidence="14" type="primary">murC</name>
    <name evidence="18" type="ORF">CJ205_00275</name>
</gene>
<dbReference type="InterPro" id="IPR004101">
    <property type="entry name" value="Mur_ligase_C"/>
</dbReference>
<dbReference type="RefSeq" id="WP_092083807.1">
    <property type="nucleotide sequence ID" value="NZ_FNEL01000002.1"/>
</dbReference>
<evidence type="ECO:0000313" key="18">
    <source>
        <dbReference type="EMBL" id="PMC59176.1"/>
    </source>
</evidence>
<dbReference type="GO" id="GO:0008763">
    <property type="term" value="F:UDP-N-acetylmuramate-L-alanine ligase activity"/>
    <property type="evidence" value="ECO:0007669"/>
    <property type="project" value="UniProtKB-UniRule"/>
</dbReference>
<dbReference type="GO" id="GO:0051301">
    <property type="term" value="P:cell division"/>
    <property type="evidence" value="ECO:0007669"/>
    <property type="project" value="UniProtKB-KW"/>
</dbReference>
<dbReference type="InterPro" id="IPR000713">
    <property type="entry name" value="Mur_ligase_N"/>
</dbReference>
<evidence type="ECO:0000256" key="6">
    <source>
        <dbReference type="ARBA" id="ARBA00022618"/>
    </source>
</evidence>
<dbReference type="UniPathway" id="UPA00219"/>
<evidence type="ECO:0000256" key="7">
    <source>
        <dbReference type="ARBA" id="ARBA00022741"/>
    </source>
</evidence>
<dbReference type="InterPro" id="IPR050061">
    <property type="entry name" value="MurCDEF_pg_biosynth"/>
</dbReference>
<evidence type="ECO:0000256" key="12">
    <source>
        <dbReference type="ARBA" id="ARBA00023316"/>
    </source>
</evidence>
<evidence type="ECO:0000256" key="14">
    <source>
        <dbReference type="HAMAP-Rule" id="MF_00046"/>
    </source>
</evidence>
<comment type="caution">
    <text evidence="18">The sequence shown here is derived from an EMBL/GenBank/DDBJ whole genome shotgun (WGS) entry which is preliminary data.</text>
</comment>
<dbReference type="HAMAP" id="MF_00046">
    <property type="entry name" value="MurC"/>
    <property type="match status" value="1"/>
</dbReference>
<evidence type="ECO:0000256" key="13">
    <source>
        <dbReference type="ARBA" id="ARBA00047833"/>
    </source>
</evidence>
<evidence type="ECO:0000256" key="10">
    <source>
        <dbReference type="ARBA" id="ARBA00022984"/>
    </source>
</evidence>
<dbReference type="GO" id="GO:0005524">
    <property type="term" value="F:ATP binding"/>
    <property type="evidence" value="ECO:0007669"/>
    <property type="project" value="UniProtKB-UniRule"/>
</dbReference>
<dbReference type="Gene3D" id="3.90.190.20">
    <property type="entry name" value="Mur ligase, C-terminal domain"/>
    <property type="match status" value="1"/>
</dbReference>
<keyword evidence="7 14" id="KW-0547">Nucleotide-binding</keyword>
<evidence type="ECO:0000256" key="9">
    <source>
        <dbReference type="ARBA" id="ARBA00022960"/>
    </source>
</evidence>
<dbReference type="Pfam" id="PF08245">
    <property type="entry name" value="Mur_ligase_M"/>
    <property type="match status" value="1"/>
</dbReference>
<proteinExistence type="inferred from homology"/>
<dbReference type="NCBIfam" id="TIGR01082">
    <property type="entry name" value="murC"/>
    <property type="match status" value="1"/>
</dbReference>
<dbReference type="Pfam" id="PF01225">
    <property type="entry name" value="Mur_ligase"/>
    <property type="match status" value="1"/>
</dbReference>
<evidence type="ECO:0000256" key="11">
    <source>
        <dbReference type="ARBA" id="ARBA00023306"/>
    </source>
</evidence>
<dbReference type="PANTHER" id="PTHR43445:SF3">
    <property type="entry name" value="UDP-N-ACETYLMURAMATE--L-ALANINE LIGASE"/>
    <property type="match status" value="1"/>
</dbReference>
<feature type="domain" description="Mur ligase N-terminal catalytic" evidence="15">
    <location>
        <begin position="8"/>
        <end position="106"/>
    </location>
</feature>
<keyword evidence="11 14" id="KW-0131">Cell cycle</keyword>
<dbReference type="AlphaFoldDB" id="A0A1G8IT12"/>
<keyword evidence="5 14" id="KW-0436">Ligase</keyword>
<dbReference type="SUPFAM" id="SSF51984">
    <property type="entry name" value="MurCD N-terminal domain"/>
    <property type="match status" value="1"/>
</dbReference>
<dbReference type="EC" id="6.3.2.8" evidence="3 14"/>
<comment type="subcellular location">
    <subcellularLocation>
        <location evidence="1 14">Cytoplasm</location>
    </subcellularLocation>
</comment>
<evidence type="ECO:0000259" key="15">
    <source>
        <dbReference type="Pfam" id="PF01225"/>
    </source>
</evidence>
<comment type="function">
    <text evidence="14">Cell wall formation.</text>
</comment>
<dbReference type="PANTHER" id="PTHR43445">
    <property type="entry name" value="UDP-N-ACETYLMURAMATE--L-ALANINE LIGASE-RELATED"/>
    <property type="match status" value="1"/>
</dbReference>
<keyword evidence="8 14" id="KW-0067">ATP-binding</keyword>
<dbReference type="SUPFAM" id="SSF53244">
    <property type="entry name" value="MurD-like peptide ligases, peptide-binding domain"/>
    <property type="match status" value="1"/>
</dbReference>
<dbReference type="SUPFAM" id="SSF53623">
    <property type="entry name" value="MurD-like peptide ligases, catalytic domain"/>
    <property type="match status" value="1"/>
</dbReference>
<feature type="binding site" evidence="14">
    <location>
        <begin position="113"/>
        <end position="119"/>
    </location>
    <ligand>
        <name>ATP</name>
        <dbReference type="ChEBI" id="CHEBI:30616"/>
    </ligand>
</feature>
<evidence type="ECO:0000256" key="2">
    <source>
        <dbReference type="ARBA" id="ARBA00004752"/>
    </source>
</evidence>
<feature type="domain" description="Mur ligase C-terminal" evidence="16">
    <location>
        <begin position="302"/>
        <end position="397"/>
    </location>
</feature>
<comment type="similarity">
    <text evidence="14">Belongs to the MurCDEF family.</text>
</comment>
<dbReference type="STRING" id="84521.SAMN04487994_100213"/>
<protein>
    <recommendedName>
        <fullName evidence="3 14">UDP-N-acetylmuramate--L-alanine ligase</fullName>
        <ecNumber evidence="3 14">6.3.2.8</ecNumber>
    </recommendedName>
    <alternativeName>
        <fullName evidence="14">UDP-N-acetylmuramoyl-L-alanine synthetase</fullName>
    </alternativeName>
</protein>
<evidence type="ECO:0000256" key="1">
    <source>
        <dbReference type="ARBA" id="ARBA00004496"/>
    </source>
</evidence>
<evidence type="ECO:0000256" key="5">
    <source>
        <dbReference type="ARBA" id="ARBA00022598"/>
    </source>
</evidence>
<name>A0A1G8IT12_9LACT</name>
<keyword evidence="9 14" id="KW-0133">Cell shape</keyword>
<comment type="catalytic activity">
    <reaction evidence="13 14">
        <text>UDP-N-acetyl-alpha-D-muramate + L-alanine + ATP = UDP-N-acetyl-alpha-D-muramoyl-L-alanine + ADP + phosphate + H(+)</text>
        <dbReference type="Rhea" id="RHEA:23372"/>
        <dbReference type="ChEBI" id="CHEBI:15378"/>
        <dbReference type="ChEBI" id="CHEBI:30616"/>
        <dbReference type="ChEBI" id="CHEBI:43474"/>
        <dbReference type="ChEBI" id="CHEBI:57972"/>
        <dbReference type="ChEBI" id="CHEBI:70757"/>
        <dbReference type="ChEBI" id="CHEBI:83898"/>
        <dbReference type="ChEBI" id="CHEBI:456216"/>
        <dbReference type="EC" id="6.3.2.8"/>
    </reaction>
</comment>
<keyword evidence="10 14" id="KW-0573">Peptidoglycan synthesis</keyword>
<dbReference type="InterPro" id="IPR005758">
    <property type="entry name" value="UDP-N-AcMur_Ala_ligase_MurC"/>
</dbReference>
<dbReference type="InterPro" id="IPR036565">
    <property type="entry name" value="Mur-like_cat_sf"/>
</dbReference>
<evidence type="ECO:0000256" key="4">
    <source>
        <dbReference type="ARBA" id="ARBA00022490"/>
    </source>
</evidence>
<feature type="domain" description="Mur ligase central" evidence="17">
    <location>
        <begin position="111"/>
        <end position="279"/>
    </location>
</feature>
<comment type="pathway">
    <text evidence="2 14">Cell wall biogenesis; peptidoglycan biosynthesis.</text>
</comment>
<dbReference type="EMBL" id="PNHE01000001">
    <property type="protein sequence ID" value="PMC59176.1"/>
    <property type="molecule type" value="Genomic_DNA"/>
</dbReference>
<dbReference type="InterPro" id="IPR036615">
    <property type="entry name" value="Mur_ligase_C_dom_sf"/>
</dbReference>
<dbReference type="Gene3D" id="3.40.50.720">
    <property type="entry name" value="NAD(P)-binding Rossmann-like Domain"/>
    <property type="match status" value="1"/>
</dbReference>